<feature type="compositionally biased region" description="Basic and acidic residues" evidence="1">
    <location>
        <begin position="252"/>
        <end position="263"/>
    </location>
</feature>
<feature type="region of interest" description="Disordered" evidence="1">
    <location>
        <begin position="453"/>
        <end position="523"/>
    </location>
</feature>
<evidence type="ECO:0000313" key="2">
    <source>
        <dbReference type="EMBL" id="KAK1846804.1"/>
    </source>
</evidence>
<accession>A0AAD9AFG8</accession>
<protein>
    <submittedName>
        <fullName evidence="2">Uncharacterized protein</fullName>
    </submittedName>
</protein>
<proteinExistence type="predicted"/>
<organism evidence="2 3">
    <name type="scientific">Colletotrichum chrysophilum</name>
    <dbReference type="NCBI Taxonomy" id="1836956"/>
    <lineage>
        <taxon>Eukaryota</taxon>
        <taxon>Fungi</taxon>
        <taxon>Dikarya</taxon>
        <taxon>Ascomycota</taxon>
        <taxon>Pezizomycotina</taxon>
        <taxon>Sordariomycetes</taxon>
        <taxon>Hypocreomycetidae</taxon>
        <taxon>Glomerellales</taxon>
        <taxon>Glomerellaceae</taxon>
        <taxon>Colletotrichum</taxon>
        <taxon>Colletotrichum gloeosporioides species complex</taxon>
    </lineage>
</organism>
<name>A0AAD9AFG8_9PEZI</name>
<evidence type="ECO:0000313" key="3">
    <source>
        <dbReference type="Proteomes" id="UP001243330"/>
    </source>
</evidence>
<reference evidence="2" key="1">
    <citation type="submission" date="2023-01" db="EMBL/GenBank/DDBJ databases">
        <title>Colletotrichum chrysophilum M932 genome sequence.</title>
        <authorList>
            <person name="Baroncelli R."/>
        </authorList>
    </citation>
    <scope>NUCLEOTIDE SEQUENCE</scope>
    <source>
        <strain evidence="2">M932</strain>
    </source>
</reference>
<dbReference type="EMBL" id="JAQOWY010000223">
    <property type="protein sequence ID" value="KAK1846804.1"/>
    <property type="molecule type" value="Genomic_DNA"/>
</dbReference>
<feature type="region of interest" description="Disordered" evidence="1">
    <location>
        <begin position="252"/>
        <end position="294"/>
    </location>
</feature>
<dbReference type="Proteomes" id="UP001243330">
    <property type="component" value="Unassembled WGS sequence"/>
</dbReference>
<feature type="compositionally biased region" description="Acidic residues" evidence="1">
    <location>
        <begin position="453"/>
        <end position="501"/>
    </location>
</feature>
<sequence>MPLLSAVKAFLGFGLTWNKAEQEGKGKGKKERKKLRRLDSIDCLSLTGSPLAVEADGSVQRVGESPCAHAVGRQGTLGAPFPPPFLPSTWFDTSILPACLLFSGSPSTYTPITPKSVSSAATSTTTLTPPHPPTIRLFLSSYYYYRLSYDFRELRKYNTSYYSLAFFSKRPAARPSISTISDISRFNETAAQQHISRQQSCLEKPPFMAAHLPTINFNPLAPVTPPPEHLSFRKPALPLSAQLKRKAAEANLDDHNVPMKRESPSPSSSQPTAQAKPTSIPTPSTDPSQPPMDPRYVAMVSRIAAYYQQRCQAISNAQQQRCQAWANMHRQKCQEMMQAAMLVVAWYIRDRIQRRRRRQKRHFRSGLRAQSTRSRVAKGEGVRRWVMNIPEGLPSPHIPALDDLADQEEAHFSMDKEPPPDKDSKLFEMADGMIRSQYRKIEVPILGVLGFEESESESESEADDDFDQPLDDELEEGEVEDYDDEEDDLDLYEDEDEEDGSEVVHKGTGTGTGSRAKDSGLSS</sequence>
<feature type="compositionally biased region" description="Low complexity" evidence="1">
    <location>
        <begin position="277"/>
        <end position="287"/>
    </location>
</feature>
<gene>
    <name evidence="2" type="ORF">CCHR01_10552</name>
</gene>
<comment type="caution">
    <text evidence="2">The sequence shown here is derived from an EMBL/GenBank/DDBJ whole genome shotgun (WGS) entry which is preliminary data.</text>
</comment>
<keyword evidence="3" id="KW-1185">Reference proteome</keyword>
<dbReference type="AlphaFoldDB" id="A0AAD9AFG8"/>
<evidence type="ECO:0000256" key="1">
    <source>
        <dbReference type="SAM" id="MobiDB-lite"/>
    </source>
</evidence>